<feature type="transmembrane region" description="Helical" evidence="1">
    <location>
        <begin position="12"/>
        <end position="35"/>
    </location>
</feature>
<organism evidence="2 3">
    <name type="scientific">Fomitopsis schrenkii</name>
    <name type="common">Brown rot fungus</name>
    <dbReference type="NCBI Taxonomy" id="2126942"/>
    <lineage>
        <taxon>Eukaryota</taxon>
        <taxon>Fungi</taxon>
        <taxon>Dikarya</taxon>
        <taxon>Basidiomycota</taxon>
        <taxon>Agaricomycotina</taxon>
        <taxon>Agaricomycetes</taxon>
        <taxon>Polyporales</taxon>
        <taxon>Fomitopsis</taxon>
    </lineage>
</organism>
<feature type="transmembrane region" description="Helical" evidence="1">
    <location>
        <begin position="238"/>
        <end position="258"/>
    </location>
</feature>
<evidence type="ECO:0000313" key="2">
    <source>
        <dbReference type="EMBL" id="EPS95740.1"/>
    </source>
</evidence>
<dbReference type="HOGENOM" id="CLU_044614_3_2_1"/>
<feature type="transmembrane region" description="Helical" evidence="1">
    <location>
        <begin position="93"/>
        <end position="115"/>
    </location>
</feature>
<keyword evidence="1" id="KW-0812">Transmembrane</keyword>
<dbReference type="EMBL" id="KE504201">
    <property type="protein sequence ID" value="EPS95740.1"/>
    <property type="molecule type" value="Genomic_DNA"/>
</dbReference>
<dbReference type="Proteomes" id="UP000015241">
    <property type="component" value="Unassembled WGS sequence"/>
</dbReference>
<keyword evidence="1" id="KW-0472">Membrane</keyword>
<feature type="transmembrane region" description="Helical" evidence="1">
    <location>
        <begin position="167"/>
        <end position="188"/>
    </location>
</feature>
<feature type="transmembrane region" description="Helical" evidence="1">
    <location>
        <begin position="127"/>
        <end position="147"/>
    </location>
</feature>
<gene>
    <name evidence="2" type="ORF">FOMPIDRAFT_139131</name>
</gene>
<dbReference type="AlphaFoldDB" id="S8F1W4"/>
<dbReference type="OrthoDB" id="2753342at2759"/>
<sequence length="346" mass="38096">MAISLYKAELIGAFLETMCYGAYLLITFNTVDILLMKRSRRFGGTYLYVSAIAMFAAITMHEVIDIVRVMQAYTENESDPNWPAEYYAELKSSISVFKTVIYTVVTIISDAFIVYRTYVVWNRNRILALFPFLLLCGDTAAGIMACYELTQIGTNFVAEALSQRTQAFYSLTLSLNVICTLLIAYRIWSIQRETASISSISSGGTSLTRVVSILIESCAVYSIFLFILIGTYAAGSPAMFIILDMTAPVIGMVFFTVINRIGRGVSHGDYSGETGSARKLTTLNFNSRGPSTGITVETSTELHALDTFPVGVRMRPDGTVITEKTSMISLADTDKRPRSFTGAEAV</sequence>
<reference evidence="2 3" key="1">
    <citation type="journal article" date="2012" name="Science">
        <title>The Paleozoic origin of enzymatic lignin decomposition reconstructed from 31 fungal genomes.</title>
        <authorList>
            <person name="Floudas D."/>
            <person name="Binder M."/>
            <person name="Riley R."/>
            <person name="Barry K."/>
            <person name="Blanchette R.A."/>
            <person name="Henrissat B."/>
            <person name="Martinez A.T."/>
            <person name="Otillar R."/>
            <person name="Spatafora J.W."/>
            <person name="Yadav J.S."/>
            <person name="Aerts A."/>
            <person name="Benoit I."/>
            <person name="Boyd A."/>
            <person name="Carlson A."/>
            <person name="Copeland A."/>
            <person name="Coutinho P.M."/>
            <person name="de Vries R.P."/>
            <person name="Ferreira P."/>
            <person name="Findley K."/>
            <person name="Foster B."/>
            <person name="Gaskell J."/>
            <person name="Glotzer D."/>
            <person name="Gorecki P."/>
            <person name="Heitman J."/>
            <person name="Hesse C."/>
            <person name="Hori C."/>
            <person name="Igarashi K."/>
            <person name="Jurgens J.A."/>
            <person name="Kallen N."/>
            <person name="Kersten P."/>
            <person name="Kohler A."/>
            <person name="Kuees U."/>
            <person name="Kumar T.K.A."/>
            <person name="Kuo A."/>
            <person name="LaButti K."/>
            <person name="Larrondo L.F."/>
            <person name="Lindquist E."/>
            <person name="Ling A."/>
            <person name="Lombard V."/>
            <person name="Lucas S."/>
            <person name="Lundell T."/>
            <person name="Martin R."/>
            <person name="McLaughlin D.J."/>
            <person name="Morgenstern I."/>
            <person name="Morin E."/>
            <person name="Murat C."/>
            <person name="Nagy L.G."/>
            <person name="Nolan M."/>
            <person name="Ohm R.A."/>
            <person name="Patyshakuliyeva A."/>
            <person name="Rokas A."/>
            <person name="Ruiz-Duenas F.J."/>
            <person name="Sabat G."/>
            <person name="Salamov A."/>
            <person name="Samejima M."/>
            <person name="Schmutz J."/>
            <person name="Slot J.C."/>
            <person name="St John F."/>
            <person name="Stenlid J."/>
            <person name="Sun H."/>
            <person name="Sun S."/>
            <person name="Syed K."/>
            <person name="Tsang A."/>
            <person name="Wiebenga A."/>
            <person name="Young D."/>
            <person name="Pisabarro A."/>
            <person name="Eastwood D.C."/>
            <person name="Martin F."/>
            <person name="Cullen D."/>
            <person name="Grigoriev I.V."/>
            <person name="Hibbett D.S."/>
        </authorList>
    </citation>
    <scope>NUCLEOTIDE SEQUENCE</scope>
    <source>
        <strain evidence="3">FP-58527</strain>
    </source>
</reference>
<dbReference type="InParanoid" id="S8F1W4"/>
<protein>
    <submittedName>
        <fullName evidence="2">Uncharacterized protein</fullName>
    </submittedName>
</protein>
<evidence type="ECO:0000313" key="3">
    <source>
        <dbReference type="Proteomes" id="UP000015241"/>
    </source>
</evidence>
<name>S8F1W4_FOMSC</name>
<dbReference type="STRING" id="743788.S8F1W4"/>
<feature type="transmembrane region" description="Helical" evidence="1">
    <location>
        <begin position="47"/>
        <end position="73"/>
    </location>
</feature>
<accession>S8F1W4</accession>
<proteinExistence type="predicted"/>
<evidence type="ECO:0000256" key="1">
    <source>
        <dbReference type="SAM" id="Phobius"/>
    </source>
</evidence>
<feature type="transmembrane region" description="Helical" evidence="1">
    <location>
        <begin position="209"/>
        <end position="232"/>
    </location>
</feature>
<keyword evidence="1" id="KW-1133">Transmembrane helix</keyword>
<keyword evidence="3" id="KW-1185">Reference proteome</keyword>
<dbReference type="eggNOG" id="ENOG502RCED">
    <property type="taxonomic scope" value="Eukaryota"/>
</dbReference>